<dbReference type="Proteomes" id="UP001597327">
    <property type="component" value="Unassembled WGS sequence"/>
</dbReference>
<name>A0ABW4K382_9HYPH</name>
<organism evidence="2 3">
    <name type="scientific">Roseibium aestuarii</name>
    <dbReference type="NCBI Taxonomy" id="2600299"/>
    <lineage>
        <taxon>Bacteria</taxon>
        <taxon>Pseudomonadati</taxon>
        <taxon>Pseudomonadota</taxon>
        <taxon>Alphaproteobacteria</taxon>
        <taxon>Hyphomicrobiales</taxon>
        <taxon>Stappiaceae</taxon>
        <taxon>Roseibium</taxon>
    </lineage>
</organism>
<keyword evidence="3" id="KW-1185">Reference proteome</keyword>
<proteinExistence type="predicted"/>
<dbReference type="InterPro" id="IPR007709">
    <property type="entry name" value="N-FG_amidohydro"/>
</dbReference>
<accession>A0ABW4K382</accession>
<evidence type="ECO:0000313" key="3">
    <source>
        <dbReference type="Proteomes" id="UP001597327"/>
    </source>
</evidence>
<evidence type="ECO:0000313" key="2">
    <source>
        <dbReference type="EMBL" id="MFD1696980.1"/>
    </source>
</evidence>
<comment type="caution">
    <text evidence="2">The sequence shown here is derived from an EMBL/GenBank/DDBJ whole genome shotgun (WGS) entry which is preliminary data.</text>
</comment>
<feature type="region of interest" description="Disordered" evidence="1">
    <location>
        <begin position="1"/>
        <end position="32"/>
    </location>
</feature>
<dbReference type="RefSeq" id="WP_149894214.1">
    <property type="nucleotide sequence ID" value="NZ_JBHUFA010000013.1"/>
</dbReference>
<dbReference type="Pfam" id="PF05013">
    <property type="entry name" value="FGase"/>
    <property type="match status" value="1"/>
</dbReference>
<dbReference type="SUPFAM" id="SSF53187">
    <property type="entry name" value="Zn-dependent exopeptidases"/>
    <property type="match status" value="1"/>
</dbReference>
<feature type="compositionally biased region" description="Basic and acidic residues" evidence="1">
    <location>
        <begin position="1"/>
        <end position="27"/>
    </location>
</feature>
<dbReference type="Gene3D" id="3.40.630.40">
    <property type="entry name" value="Zn-dependent exopeptidases"/>
    <property type="match status" value="1"/>
</dbReference>
<gene>
    <name evidence="2" type="ORF">ACFSC7_15790</name>
</gene>
<sequence>MDLASERDLERNADRDGRPAPELRADFNGRPPFEVLTPADQRLPFVFNSPHSGCQYPRSFLQASRLDERTIRRSEDAFVDQLFTHVVPLGAPMLRAHFPRAYLDVNREPYELDPKMFEDRLPPYANVRSIRVAGGLGTIARIVSDNQEIYRHRLPVSEALWRIEEIYKPYHTTLRRLLAQTHVTFGFAVLIDCHSMPSTVRHASTDAKPDFILGDRYGTSCAPELVDYASALLRSLGYKVSRNTPYAGGFITEHYGRPNRSLHALQIEINRGLYMDETTHMPNQHFVRLQNDLAIFARELTAMPDHPFQEEAQAAE</sequence>
<protein>
    <submittedName>
        <fullName evidence="2">N-formylglutamate amidohydrolase</fullName>
    </submittedName>
</protein>
<evidence type="ECO:0000256" key="1">
    <source>
        <dbReference type="SAM" id="MobiDB-lite"/>
    </source>
</evidence>
<reference evidence="3" key="1">
    <citation type="journal article" date="2019" name="Int. J. Syst. Evol. Microbiol.">
        <title>The Global Catalogue of Microorganisms (GCM) 10K type strain sequencing project: providing services to taxonomists for standard genome sequencing and annotation.</title>
        <authorList>
            <consortium name="The Broad Institute Genomics Platform"/>
            <consortium name="The Broad Institute Genome Sequencing Center for Infectious Disease"/>
            <person name="Wu L."/>
            <person name="Ma J."/>
        </authorList>
    </citation>
    <scope>NUCLEOTIDE SEQUENCE [LARGE SCALE GENOMIC DNA]</scope>
    <source>
        <strain evidence="3">JCM 3369</strain>
    </source>
</reference>
<dbReference type="EMBL" id="JBHUFA010000013">
    <property type="protein sequence ID" value="MFD1696980.1"/>
    <property type="molecule type" value="Genomic_DNA"/>
</dbReference>